<dbReference type="InterPro" id="IPR037027">
    <property type="entry name" value="YqgF/RNaseH-like_dom_sf"/>
</dbReference>
<evidence type="ECO:0000313" key="3">
    <source>
        <dbReference type="Proteomes" id="UP000286862"/>
    </source>
</evidence>
<gene>
    <name evidence="2" type="ORF">VT99_12041</name>
</gene>
<dbReference type="GO" id="GO:0003729">
    <property type="term" value="F:mRNA binding"/>
    <property type="evidence" value="ECO:0007669"/>
    <property type="project" value="TreeGrafter"/>
</dbReference>
<dbReference type="SMART" id="SM00732">
    <property type="entry name" value="YqgFc"/>
    <property type="match status" value="1"/>
</dbReference>
<dbReference type="Gene3D" id="2.40.50.140">
    <property type="entry name" value="Nucleic acid-binding proteins"/>
    <property type="match status" value="1"/>
</dbReference>
<dbReference type="InterPro" id="IPR003029">
    <property type="entry name" value="S1_domain"/>
</dbReference>
<protein>
    <recommendedName>
        <fullName evidence="1">S1 motif domain-containing protein</fullName>
    </recommendedName>
</protein>
<dbReference type="PANTHER" id="PTHR10724:SF10">
    <property type="entry name" value="S1 RNA-BINDING DOMAIN-CONTAINING PROTEIN 1"/>
    <property type="match status" value="1"/>
</dbReference>
<dbReference type="InterPro" id="IPR041692">
    <property type="entry name" value="HHH_9"/>
</dbReference>
<feature type="non-terminal residue" evidence="2">
    <location>
        <position position="1"/>
    </location>
</feature>
<dbReference type="AlphaFoldDB" id="A0A3S3QGA2"/>
<dbReference type="InterPro" id="IPR012337">
    <property type="entry name" value="RNaseH-like_sf"/>
</dbReference>
<dbReference type="GO" id="GO:0006139">
    <property type="term" value="P:nucleobase-containing compound metabolic process"/>
    <property type="evidence" value="ECO:0007669"/>
    <property type="project" value="InterPro"/>
</dbReference>
<dbReference type="InterPro" id="IPR032639">
    <property type="entry name" value="Tex_YqgF"/>
</dbReference>
<dbReference type="FunFam" id="3.30.420.140:FF:000001">
    <property type="entry name" value="RNA-binding transcriptional accessory protein"/>
    <property type="match status" value="1"/>
</dbReference>
<dbReference type="Pfam" id="PF00575">
    <property type="entry name" value="S1"/>
    <property type="match status" value="1"/>
</dbReference>
<dbReference type="CDD" id="cd05685">
    <property type="entry name" value="S1_Tex"/>
    <property type="match status" value="1"/>
</dbReference>
<name>A0A3S3QGA2_9BACT</name>
<dbReference type="SUPFAM" id="SSF47781">
    <property type="entry name" value="RuvA domain 2-like"/>
    <property type="match status" value="2"/>
</dbReference>
<organism evidence="2 3">
    <name type="scientific">Candidatus Electrothrix marina</name>
    <dbReference type="NCBI Taxonomy" id="1859130"/>
    <lineage>
        <taxon>Bacteria</taxon>
        <taxon>Pseudomonadati</taxon>
        <taxon>Thermodesulfobacteriota</taxon>
        <taxon>Desulfobulbia</taxon>
        <taxon>Desulfobulbales</taxon>
        <taxon>Desulfobulbaceae</taxon>
        <taxon>Candidatus Electrothrix</taxon>
    </lineage>
</organism>
<dbReference type="Proteomes" id="UP000286862">
    <property type="component" value="Unassembled WGS sequence"/>
</dbReference>
<dbReference type="SUPFAM" id="SSF158832">
    <property type="entry name" value="Tex N-terminal region-like"/>
    <property type="match status" value="1"/>
</dbReference>
<reference evidence="2 3" key="1">
    <citation type="submission" date="2017-01" db="EMBL/GenBank/DDBJ databases">
        <title>The cable genome- insights into the physiology and evolution of filamentous bacteria capable of sulfide oxidation via long distance electron transfer.</title>
        <authorList>
            <person name="Schreiber L."/>
            <person name="Bjerg J.T."/>
            <person name="Boggild A."/>
            <person name="Van De Vossenberg J."/>
            <person name="Meysman F."/>
            <person name="Nielsen L.P."/>
            <person name="Schramm A."/>
            <person name="Kjeldsen K.U."/>
        </authorList>
    </citation>
    <scope>NUCLEOTIDE SEQUENCE [LARGE SCALE GENOMIC DNA]</scope>
    <source>
        <strain evidence="2">A2</strain>
    </source>
</reference>
<dbReference type="FunFam" id="1.10.150.310:FF:000001">
    <property type="entry name" value="RNA-binding transcriptional accessory protein"/>
    <property type="match status" value="1"/>
</dbReference>
<dbReference type="InterPro" id="IPR050437">
    <property type="entry name" value="Ribos_protein_bS1-like"/>
</dbReference>
<dbReference type="Pfam" id="PF12836">
    <property type="entry name" value="HHH_3"/>
    <property type="match status" value="1"/>
</dbReference>
<dbReference type="InterPro" id="IPR055179">
    <property type="entry name" value="Tex-like_central_region"/>
</dbReference>
<dbReference type="Pfam" id="PF22706">
    <property type="entry name" value="Tex_central_region"/>
    <property type="match status" value="1"/>
</dbReference>
<dbReference type="Gene3D" id="3.30.420.140">
    <property type="entry name" value="YqgF/RNase H-like domain"/>
    <property type="match status" value="1"/>
</dbReference>
<dbReference type="InterPro" id="IPR044146">
    <property type="entry name" value="S1_Tex"/>
</dbReference>
<dbReference type="InterPro" id="IPR012340">
    <property type="entry name" value="NA-bd_OB-fold"/>
</dbReference>
<dbReference type="FunFam" id="2.40.50.140:FF:000051">
    <property type="entry name" value="RNA-binding transcriptional accessory protein"/>
    <property type="match status" value="1"/>
</dbReference>
<evidence type="ECO:0000313" key="2">
    <source>
        <dbReference type="EMBL" id="RWX46732.1"/>
    </source>
</evidence>
<dbReference type="SMART" id="SM00316">
    <property type="entry name" value="S1"/>
    <property type="match status" value="1"/>
</dbReference>
<dbReference type="SUPFAM" id="SSF53098">
    <property type="entry name" value="Ribonuclease H-like"/>
    <property type="match status" value="1"/>
</dbReference>
<evidence type="ECO:0000259" key="1">
    <source>
        <dbReference type="PROSITE" id="PS50126"/>
    </source>
</evidence>
<proteinExistence type="predicted"/>
<dbReference type="GO" id="GO:0006412">
    <property type="term" value="P:translation"/>
    <property type="evidence" value="ECO:0007669"/>
    <property type="project" value="TreeGrafter"/>
</dbReference>
<dbReference type="Pfam" id="PF17674">
    <property type="entry name" value="HHH_9"/>
    <property type="match status" value="1"/>
</dbReference>
<dbReference type="Pfam" id="PF16921">
    <property type="entry name" value="Tex_YqgF"/>
    <property type="match status" value="1"/>
</dbReference>
<dbReference type="PANTHER" id="PTHR10724">
    <property type="entry name" value="30S RIBOSOMAL PROTEIN S1"/>
    <property type="match status" value="1"/>
</dbReference>
<dbReference type="EMBL" id="MTKQ01000204">
    <property type="protein sequence ID" value="RWX46732.1"/>
    <property type="molecule type" value="Genomic_DNA"/>
</dbReference>
<sequence length="600" mass="66189">RASAAKEKGLEPLAQAIFTGQDSQVQPAAFIDPEKEVHSEEEALAGARDIMAEWISEDAEMRAGLRRLFADKAVVHSTVVKKKQEEGAKYRDYFDWQEAANKAPSHRLLAMFRGAAEKILRLAVRPDEDAALALFKRKFSSQGRFREQLALAGEDSYKRLLGPSLENELRAELKQRADQEAIKVFADNLKELLLAPALGQKRVMALDPGFRTGAKLVCLSEQGRLLDYTTIYPTHGEERQDEAGRTIVKLCQKHRIQAIAIGNGTAGRETEQFVRGLGLEKEILITLVNESGASIYSASEVARQEFPDHDITVRGAVSIGRRLQDPLAELVKLDPASIGVGQYQHDVNQAALKKGLDDVVMHCVNTVGVEVNSCSLELLAYVSGLGAGLAANIIAWRDEQGPFVNRKQLLKVPRLGAKAFEQCAGFLRIHGADNPLDNSAVHPERYAVVKKMAADLGCTVIDLMEKKELRDRIDLQQYVRSTAKGDSLGLPTLRDILEELARPGRDPRQEFSAFSFADGVNAIGDLVEEMRLPGIVTNVTKFGAFVDVGVHQDGLVHISQLADRFVKDPAEVVKVGQQVTVRVLEVDQQRKRIALSLREN</sequence>
<dbReference type="SUPFAM" id="SSF50249">
    <property type="entry name" value="Nucleic acid-binding proteins"/>
    <property type="match status" value="1"/>
</dbReference>
<comment type="caution">
    <text evidence="2">The sequence shown here is derived from an EMBL/GenBank/DDBJ whole genome shotgun (WGS) entry which is preliminary data.</text>
</comment>
<dbReference type="Gene3D" id="1.10.150.310">
    <property type="entry name" value="Tex RuvX-like domain-like"/>
    <property type="match status" value="1"/>
</dbReference>
<dbReference type="Gene3D" id="1.10.3500.10">
    <property type="entry name" value="Tex N-terminal region-like"/>
    <property type="match status" value="1"/>
</dbReference>
<accession>A0A3S3QGA2</accession>
<dbReference type="GO" id="GO:0003735">
    <property type="term" value="F:structural constituent of ribosome"/>
    <property type="evidence" value="ECO:0007669"/>
    <property type="project" value="TreeGrafter"/>
</dbReference>
<dbReference type="InterPro" id="IPR010994">
    <property type="entry name" value="RuvA_2-like"/>
</dbReference>
<feature type="domain" description="S1 motif" evidence="1">
    <location>
        <begin position="524"/>
        <end position="598"/>
    </location>
</feature>
<dbReference type="PROSITE" id="PS50126">
    <property type="entry name" value="S1"/>
    <property type="match status" value="1"/>
</dbReference>
<dbReference type="InterPro" id="IPR006641">
    <property type="entry name" value="YqgF/RNaseH-like_dom"/>
</dbReference>
<dbReference type="InterPro" id="IPR023323">
    <property type="entry name" value="Tex-like_dom_sf"/>
</dbReference>
<dbReference type="GO" id="GO:0005737">
    <property type="term" value="C:cytoplasm"/>
    <property type="evidence" value="ECO:0007669"/>
    <property type="project" value="UniProtKB-ARBA"/>
</dbReference>